<organism evidence="6 7">
    <name type="scientific">Salinithrix halophila</name>
    <dbReference type="NCBI Taxonomy" id="1485204"/>
    <lineage>
        <taxon>Bacteria</taxon>
        <taxon>Bacillati</taxon>
        <taxon>Bacillota</taxon>
        <taxon>Bacilli</taxon>
        <taxon>Bacillales</taxon>
        <taxon>Thermoactinomycetaceae</taxon>
        <taxon>Salinithrix</taxon>
    </lineage>
</organism>
<evidence type="ECO:0000256" key="4">
    <source>
        <dbReference type="ARBA" id="ARBA00023163"/>
    </source>
</evidence>
<proteinExistence type="inferred from homology"/>
<sequence length="317" mass="35924">MEMRLMEYAVEVCRKKSFTKAAASLHIAQPSLSQQIKSLERKLGVRLFVRGHGEVVPTPDGVRFLDHAEKILRMRDDLEREMNERSEGMRRELTIGAPAITGGHVLPPLLQAFGVRYPQVRVRLIEESPDKLEDLTARGMVDLSILSLPIEDSRLTTRGMFTEPLLLALPRTEKEWMSETVRQLVKPASHHFQDHPLQEDGNLSLSVCSGAPFILLKRGFGFRRVVLELCAESGFQPQIIYETSSIETAQSLVAHGLGVTLVPNMVVRHHAQPKPLYLPIDSHPTRTLVFVYLKERYLSLAARALLDTYYQEVQRAR</sequence>
<gene>
    <name evidence="6" type="ORF">ACFOUO_09565</name>
</gene>
<keyword evidence="4" id="KW-0804">Transcription</keyword>
<protein>
    <submittedName>
        <fullName evidence="6">LysR family transcriptional regulator</fullName>
    </submittedName>
</protein>
<dbReference type="InterPro" id="IPR036388">
    <property type="entry name" value="WH-like_DNA-bd_sf"/>
</dbReference>
<dbReference type="InterPro" id="IPR036390">
    <property type="entry name" value="WH_DNA-bd_sf"/>
</dbReference>
<keyword evidence="7" id="KW-1185">Reference proteome</keyword>
<comment type="caution">
    <text evidence="6">The sequence shown here is derived from an EMBL/GenBank/DDBJ whole genome shotgun (WGS) entry which is preliminary data.</text>
</comment>
<dbReference type="SUPFAM" id="SSF46785">
    <property type="entry name" value="Winged helix' DNA-binding domain"/>
    <property type="match status" value="1"/>
</dbReference>
<keyword evidence="2" id="KW-0805">Transcription regulation</keyword>
<dbReference type="RefSeq" id="WP_380704555.1">
    <property type="nucleotide sequence ID" value="NZ_JBHSAP010000009.1"/>
</dbReference>
<feature type="domain" description="HTH lysR-type" evidence="5">
    <location>
        <begin position="1"/>
        <end position="58"/>
    </location>
</feature>
<dbReference type="PANTHER" id="PTHR30346">
    <property type="entry name" value="TRANSCRIPTIONAL DUAL REGULATOR HCAR-RELATED"/>
    <property type="match status" value="1"/>
</dbReference>
<dbReference type="EMBL" id="JBHSAP010000009">
    <property type="protein sequence ID" value="MFC4077061.1"/>
    <property type="molecule type" value="Genomic_DNA"/>
</dbReference>
<keyword evidence="3" id="KW-0238">DNA-binding</keyword>
<evidence type="ECO:0000256" key="1">
    <source>
        <dbReference type="ARBA" id="ARBA00009437"/>
    </source>
</evidence>
<comment type="similarity">
    <text evidence="1">Belongs to the LysR transcriptional regulatory family.</text>
</comment>
<dbReference type="SUPFAM" id="SSF53850">
    <property type="entry name" value="Periplasmic binding protein-like II"/>
    <property type="match status" value="1"/>
</dbReference>
<evidence type="ECO:0000256" key="2">
    <source>
        <dbReference type="ARBA" id="ARBA00023015"/>
    </source>
</evidence>
<reference evidence="7" key="1">
    <citation type="journal article" date="2019" name="Int. J. Syst. Evol. Microbiol.">
        <title>The Global Catalogue of Microorganisms (GCM) 10K type strain sequencing project: providing services to taxonomists for standard genome sequencing and annotation.</title>
        <authorList>
            <consortium name="The Broad Institute Genomics Platform"/>
            <consortium name="The Broad Institute Genome Sequencing Center for Infectious Disease"/>
            <person name="Wu L."/>
            <person name="Ma J."/>
        </authorList>
    </citation>
    <scope>NUCLEOTIDE SEQUENCE [LARGE SCALE GENOMIC DNA]</scope>
    <source>
        <strain evidence="7">IBRC-M 10813</strain>
    </source>
</reference>
<dbReference type="Pfam" id="PF00126">
    <property type="entry name" value="HTH_1"/>
    <property type="match status" value="1"/>
</dbReference>
<dbReference type="Gene3D" id="3.40.190.290">
    <property type="match status" value="1"/>
</dbReference>
<name>A0ABV8JDP8_9BACL</name>
<dbReference type="Pfam" id="PF03466">
    <property type="entry name" value="LysR_substrate"/>
    <property type="match status" value="2"/>
</dbReference>
<dbReference type="PANTHER" id="PTHR30346:SF28">
    <property type="entry name" value="HTH-TYPE TRANSCRIPTIONAL REGULATOR CYNR"/>
    <property type="match status" value="1"/>
</dbReference>
<evidence type="ECO:0000313" key="6">
    <source>
        <dbReference type="EMBL" id="MFC4077061.1"/>
    </source>
</evidence>
<dbReference type="InterPro" id="IPR005119">
    <property type="entry name" value="LysR_subst-bd"/>
</dbReference>
<evidence type="ECO:0000313" key="7">
    <source>
        <dbReference type="Proteomes" id="UP001595843"/>
    </source>
</evidence>
<accession>A0ABV8JDP8</accession>
<dbReference type="CDD" id="cd05466">
    <property type="entry name" value="PBP2_LTTR_substrate"/>
    <property type="match status" value="1"/>
</dbReference>
<dbReference type="PROSITE" id="PS50931">
    <property type="entry name" value="HTH_LYSR"/>
    <property type="match status" value="1"/>
</dbReference>
<evidence type="ECO:0000256" key="3">
    <source>
        <dbReference type="ARBA" id="ARBA00023125"/>
    </source>
</evidence>
<dbReference type="InterPro" id="IPR000847">
    <property type="entry name" value="LysR_HTH_N"/>
</dbReference>
<dbReference type="Gene3D" id="1.10.10.10">
    <property type="entry name" value="Winged helix-like DNA-binding domain superfamily/Winged helix DNA-binding domain"/>
    <property type="match status" value="1"/>
</dbReference>
<dbReference type="Proteomes" id="UP001595843">
    <property type="component" value="Unassembled WGS sequence"/>
</dbReference>
<dbReference type="PRINTS" id="PR00039">
    <property type="entry name" value="HTHLYSR"/>
</dbReference>
<evidence type="ECO:0000259" key="5">
    <source>
        <dbReference type="PROSITE" id="PS50931"/>
    </source>
</evidence>